<dbReference type="GO" id="GO:0006355">
    <property type="term" value="P:regulation of DNA-templated transcription"/>
    <property type="evidence" value="ECO:0007669"/>
    <property type="project" value="InterPro"/>
</dbReference>
<dbReference type="PANTHER" id="PTHR44688:SF16">
    <property type="entry name" value="DNA-BINDING TRANSCRIPTIONAL ACTIVATOR DEVR_DOSR"/>
    <property type="match status" value="1"/>
</dbReference>
<keyword evidence="2" id="KW-0238">DNA-binding</keyword>
<evidence type="ECO:0000259" key="4">
    <source>
        <dbReference type="PROSITE" id="PS50043"/>
    </source>
</evidence>
<proteinExistence type="predicted"/>
<dbReference type="InterPro" id="IPR036388">
    <property type="entry name" value="WH-like_DNA-bd_sf"/>
</dbReference>
<evidence type="ECO:0000256" key="2">
    <source>
        <dbReference type="ARBA" id="ARBA00023125"/>
    </source>
</evidence>
<dbReference type="EMBL" id="FNON01000005">
    <property type="protein sequence ID" value="SDY39318.1"/>
    <property type="molecule type" value="Genomic_DNA"/>
</dbReference>
<dbReference type="Pfam" id="PF00196">
    <property type="entry name" value="GerE"/>
    <property type="match status" value="1"/>
</dbReference>
<accession>A0A1H3JIS3</accession>
<dbReference type="Gene3D" id="1.10.10.10">
    <property type="entry name" value="Winged helix-like DNA-binding domain superfamily/Winged helix DNA-binding domain"/>
    <property type="match status" value="1"/>
</dbReference>
<evidence type="ECO:0000256" key="1">
    <source>
        <dbReference type="ARBA" id="ARBA00023015"/>
    </source>
</evidence>
<dbReference type="InterPro" id="IPR016032">
    <property type="entry name" value="Sig_transdc_resp-reg_C-effctor"/>
</dbReference>
<dbReference type="RefSeq" id="WP_091293234.1">
    <property type="nucleotide sequence ID" value="NZ_FNON01000005.1"/>
</dbReference>
<evidence type="ECO:0000256" key="3">
    <source>
        <dbReference type="ARBA" id="ARBA00023163"/>
    </source>
</evidence>
<dbReference type="PRINTS" id="PR00038">
    <property type="entry name" value="HTHLUXR"/>
</dbReference>
<keyword evidence="3" id="KW-0804">Transcription</keyword>
<organism evidence="5 6">
    <name type="scientific">Amycolatopsis xylanica</name>
    <dbReference type="NCBI Taxonomy" id="589385"/>
    <lineage>
        <taxon>Bacteria</taxon>
        <taxon>Bacillati</taxon>
        <taxon>Actinomycetota</taxon>
        <taxon>Actinomycetes</taxon>
        <taxon>Pseudonocardiales</taxon>
        <taxon>Pseudonocardiaceae</taxon>
        <taxon>Amycolatopsis</taxon>
    </lineage>
</organism>
<dbReference type="SMART" id="SM00421">
    <property type="entry name" value="HTH_LUXR"/>
    <property type="match status" value="1"/>
</dbReference>
<protein>
    <submittedName>
        <fullName evidence="5">Regulatory protein, luxR family</fullName>
    </submittedName>
</protein>
<dbReference type="STRING" id="589385.SAMN05421504_105410"/>
<dbReference type="Proteomes" id="UP000199515">
    <property type="component" value="Unassembled WGS sequence"/>
</dbReference>
<dbReference type="PROSITE" id="PS00622">
    <property type="entry name" value="HTH_LUXR_1"/>
    <property type="match status" value="1"/>
</dbReference>
<dbReference type="OrthoDB" id="4811808at2"/>
<dbReference type="AlphaFoldDB" id="A0A1H3JIS3"/>
<keyword evidence="6" id="KW-1185">Reference proteome</keyword>
<dbReference type="GO" id="GO:0003677">
    <property type="term" value="F:DNA binding"/>
    <property type="evidence" value="ECO:0007669"/>
    <property type="project" value="UniProtKB-KW"/>
</dbReference>
<dbReference type="CDD" id="cd06170">
    <property type="entry name" value="LuxR_C_like"/>
    <property type="match status" value="1"/>
</dbReference>
<gene>
    <name evidence="5" type="ORF">SAMN05421504_105410</name>
</gene>
<dbReference type="PROSITE" id="PS50043">
    <property type="entry name" value="HTH_LUXR_2"/>
    <property type="match status" value="1"/>
</dbReference>
<reference evidence="5 6" key="1">
    <citation type="submission" date="2016-10" db="EMBL/GenBank/DDBJ databases">
        <authorList>
            <person name="de Groot N.N."/>
        </authorList>
    </citation>
    <scope>NUCLEOTIDE SEQUENCE [LARGE SCALE GENOMIC DNA]</scope>
    <source>
        <strain evidence="5 6">CPCC 202699</strain>
    </source>
</reference>
<dbReference type="InterPro" id="IPR000792">
    <property type="entry name" value="Tscrpt_reg_LuxR_C"/>
</dbReference>
<sequence>MTELILDEPTRRLCAAIADGSLAPVRLAVVAPGEYGKTALLDHLGSLCDSTKIRLVDDAHLLGEDELSALGELASDENMGLVVAARPRPRPAGLTELLGRMRGQIVLRPFDLRQVEQVVGAERAAAVHARTGGVPGLVTRRDIAELGHSLDHSDPATLRLLTAIEAGADFELLAEDFDDVAGQIELARATGLLGQDGTLLPVAVSALRTVVPVEQRDAVRRRLAELSLLRGGPLLPMARNWLGEGLSGTYCAGFFTSAAGEALAAEPALAARLYSAAVDAGTPAGEIGARWAEAAARSGDLDTALRLADQTVANREAEERRDAAGVAAVALAHRGSLDRSAELHRWARAGSFAAIGFFGTGRLTEALAQLGGSDEDAPPTLLSGAIDAMARGIAESVTGSPAVALSTLVSAAELLEPVGDSVLLPDTPAALAAIVALHSGELSIAEPVLSRALASGSGGVILAARHRLLLAWIAMVRGDLTLAEERLAAAGSALEPRDWLMSVALEVGLARRRSDLTALRRIWGQACEAVIRHRVDLFTLLAFGEFEVAAARLGDEARIAPHLKQARDLVTALGDPPLWSAPLHWSGLHAAILAEHPAEAEQHVAALGDFPPALSAAARSWLRVLRGDVDAVEVEAAARGLHAAGLWWDGARLAGQAAIRTSDRKAMVSLLDCARALRGDPEPESTEDAVAPKLSDREVEVAELVLDGLTYKQVGERLFISAKTVEHHMARMRQRLGASTRSDLLSHLRELLTR</sequence>
<keyword evidence="1" id="KW-0805">Transcription regulation</keyword>
<name>A0A1H3JIS3_9PSEU</name>
<dbReference type="PANTHER" id="PTHR44688">
    <property type="entry name" value="DNA-BINDING TRANSCRIPTIONAL ACTIVATOR DEVR_DOSR"/>
    <property type="match status" value="1"/>
</dbReference>
<evidence type="ECO:0000313" key="5">
    <source>
        <dbReference type="EMBL" id="SDY39318.1"/>
    </source>
</evidence>
<dbReference type="SUPFAM" id="SSF46894">
    <property type="entry name" value="C-terminal effector domain of the bipartite response regulators"/>
    <property type="match status" value="1"/>
</dbReference>
<feature type="domain" description="HTH luxR-type" evidence="4">
    <location>
        <begin position="687"/>
        <end position="752"/>
    </location>
</feature>
<evidence type="ECO:0000313" key="6">
    <source>
        <dbReference type="Proteomes" id="UP000199515"/>
    </source>
</evidence>